<dbReference type="Proteomes" id="UP001150603">
    <property type="component" value="Unassembled WGS sequence"/>
</dbReference>
<organism evidence="1 2">
    <name type="scientific">Linderina macrospora</name>
    <dbReference type="NCBI Taxonomy" id="4868"/>
    <lineage>
        <taxon>Eukaryota</taxon>
        <taxon>Fungi</taxon>
        <taxon>Fungi incertae sedis</taxon>
        <taxon>Zoopagomycota</taxon>
        <taxon>Kickxellomycotina</taxon>
        <taxon>Kickxellomycetes</taxon>
        <taxon>Kickxellales</taxon>
        <taxon>Kickxellaceae</taxon>
        <taxon>Linderina</taxon>
    </lineage>
</organism>
<comment type="caution">
    <text evidence="1">The sequence shown here is derived from an EMBL/GenBank/DDBJ whole genome shotgun (WGS) entry which is preliminary data.</text>
</comment>
<evidence type="ECO:0000313" key="2">
    <source>
        <dbReference type="Proteomes" id="UP001150603"/>
    </source>
</evidence>
<evidence type="ECO:0000313" key="1">
    <source>
        <dbReference type="EMBL" id="KAJ1936471.1"/>
    </source>
</evidence>
<dbReference type="EMBL" id="JANBPW010003872">
    <property type="protein sequence ID" value="KAJ1936471.1"/>
    <property type="molecule type" value="Genomic_DNA"/>
</dbReference>
<reference evidence="1" key="1">
    <citation type="submission" date="2022-07" db="EMBL/GenBank/DDBJ databases">
        <title>Phylogenomic reconstructions and comparative analyses of Kickxellomycotina fungi.</title>
        <authorList>
            <person name="Reynolds N.K."/>
            <person name="Stajich J.E."/>
            <person name="Barry K."/>
            <person name="Grigoriev I.V."/>
            <person name="Crous P."/>
            <person name="Smith M.E."/>
        </authorList>
    </citation>
    <scope>NUCLEOTIDE SEQUENCE</scope>
    <source>
        <strain evidence="1">NRRL 5244</strain>
    </source>
</reference>
<name>A0ACC1J3U7_9FUNG</name>
<accession>A0ACC1J3U7</accession>
<sequence length="305" mass="34744">MPQQQQKVEGAMAKFPKRPDFGTDSRVRLIEETEKYIFTDPTDGMQYEYGEDSGAWFPVWNEQLIEQQQSAYGKAEEADEAADKSKKRRADKPARSKRENTTVYVSGLPKDATEKEVAEFFAQCGAILPDLVTNEPRVKLYRTKDGNLKGDGLVTYFKAASVELAMDILDDSAFRPTDTEKIHIEPAQFKERDAEGDGAKDAPKRPRLDPKLVQKKLNKLERKLDWYEGGEEVAERYKRTVILKHMFTLQELEEDVTLLLDLAEDVREECERLGTVSSVKVYDKSEEGVISVKYKDELSAKACVK</sequence>
<keyword evidence="2" id="KW-1185">Reference proteome</keyword>
<gene>
    <name evidence="1" type="ORF">FBU59_005041</name>
</gene>
<proteinExistence type="predicted"/>
<protein>
    <submittedName>
        <fullName evidence="1">Uncharacterized protein</fullName>
    </submittedName>
</protein>
<feature type="non-terminal residue" evidence="1">
    <location>
        <position position="305"/>
    </location>
</feature>